<accession>A0A4S4AWE1</accession>
<dbReference type="Proteomes" id="UP000307956">
    <property type="component" value="Unassembled WGS sequence"/>
</dbReference>
<proteinExistence type="predicted"/>
<evidence type="ECO:0008006" key="4">
    <source>
        <dbReference type="Google" id="ProtNLM"/>
    </source>
</evidence>
<feature type="region of interest" description="Disordered" evidence="1">
    <location>
        <begin position="1"/>
        <end position="20"/>
    </location>
</feature>
<dbReference type="InterPro" id="IPR007499">
    <property type="entry name" value="ERF_bacteria_virus"/>
</dbReference>
<evidence type="ECO:0000313" key="3">
    <source>
        <dbReference type="Proteomes" id="UP000307956"/>
    </source>
</evidence>
<dbReference type="Pfam" id="PF04404">
    <property type="entry name" value="ERF"/>
    <property type="match status" value="1"/>
</dbReference>
<name>A0A4S4AWE1_9RHOO</name>
<keyword evidence="3" id="KW-1185">Reference proteome</keyword>
<feature type="compositionally biased region" description="Polar residues" evidence="1">
    <location>
        <begin position="1"/>
        <end position="12"/>
    </location>
</feature>
<sequence length="214" mass="22648">MTTTAACSGSSRPDSKKRESMKNIASALVKAQKNFAPALKTSSNPHFRSKYADLAACVEAVVDALNGAGIALMQRCHECDDGVIVETVFVHESGETMDAGKLHVPASKADPQGYGSALTYARRYSLMAACGIAPEDDDGNAASGKNKSAAPPAPPQAQKPFDLDAALAWISKGQTIDEVKQRARSAYRKASTNEEHSRIQILVQELEKAALASA</sequence>
<dbReference type="AlphaFoldDB" id="A0A4S4AWE1"/>
<protein>
    <recommendedName>
        <fullName evidence="4">ERF superfamily protein</fullName>
    </recommendedName>
</protein>
<gene>
    <name evidence="2" type="ORF">E6O51_03300</name>
</gene>
<evidence type="ECO:0000256" key="1">
    <source>
        <dbReference type="SAM" id="MobiDB-lite"/>
    </source>
</evidence>
<dbReference type="EMBL" id="SSOD01000002">
    <property type="protein sequence ID" value="THF64350.1"/>
    <property type="molecule type" value="Genomic_DNA"/>
</dbReference>
<feature type="region of interest" description="Disordered" evidence="1">
    <location>
        <begin position="137"/>
        <end position="158"/>
    </location>
</feature>
<organism evidence="2 3">
    <name type="scientific">Pseudothauera rhizosphaerae</name>
    <dbReference type="NCBI Taxonomy" id="2565932"/>
    <lineage>
        <taxon>Bacteria</taxon>
        <taxon>Pseudomonadati</taxon>
        <taxon>Pseudomonadota</taxon>
        <taxon>Betaproteobacteria</taxon>
        <taxon>Rhodocyclales</taxon>
        <taxon>Zoogloeaceae</taxon>
        <taxon>Pseudothauera</taxon>
    </lineage>
</organism>
<reference evidence="2 3" key="1">
    <citation type="submission" date="2019-04" db="EMBL/GenBank/DDBJ databases">
        <title>Azoarcus rhizosphaerae sp. nov. isolated from rhizosphere of Ficus religiosa.</title>
        <authorList>
            <person name="Lin S.-Y."/>
            <person name="Hameed A."/>
            <person name="Hsu Y.-H."/>
            <person name="Young C.-C."/>
        </authorList>
    </citation>
    <scope>NUCLEOTIDE SEQUENCE [LARGE SCALE GENOMIC DNA]</scope>
    <source>
        <strain evidence="2 3">CC-YHH848</strain>
    </source>
</reference>
<feature type="compositionally biased region" description="Low complexity" evidence="1">
    <location>
        <begin position="140"/>
        <end position="150"/>
    </location>
</feature>
<comment type="caution">
    <text evidence="2">The sequence shown here is derived from an EMBL/GenBank/DDBJ whole genome shotgun (WGS) entry which is preliminary data.</text>
</comment>
<dbReference type="OrthoDB" id="6154571at2"/>
<evidence type="ECO:0000313" key="2">
    <source>
        <dbReference type="EMBL" id="THF64350.1"/>
    </source>
</evidence>